<accession>A0ABQ3WZC8</accession>
<comment type="caution">
    <text evidence="8">The sequence shown here is derived from an EMBL/GenBank/DDBJ whole genome shotgun (WGS) entry which is preliminary data.</text>
</comment>
<evidence type="ECO:0000259" key="7">
    <source>
        <dbReference type="PROSITE" id="PS50929"/>
    </source>
</evidence>
<organism evidence="8 9">
    <name type="scientific">Actinoplanes couchii</name>
    <dbReference type="NCBI Taxonomy" id="403638"/>
    <lineage>
        <taxon>Bacteria</taxon>
        <taxon>Bacillati</taxon>
        <taxon>Actinomycetota</taxon>
        <taxon>Actinomycetes</taxon>
        <taxon>Micromonosporales</taxon>
        <taxon>Micromonosporaceae</taxon>
        <taxon>Actinoplanes</taxon>
    </lineage>
</organism>
<dbReference type="PANTHER" id="PTHR43394">
    <property type="entry name" value="ATP-DEPENDENT PERMEASE MDL1, MITOCHONDRIAL"/>
    <property type="match status" value="1"/>
</dbReference>
<dbReference type="PANTHER" id="PTHR43394:SF1">
    <property type="entry name" value="ATP-BINDING CASSETTE SUB-FAMILY B MEMBER 10, MITOCHONDRIAL"/>
    <property type="match status" value="1"/>
</dbReference>
<protein>
    <submittedName>
        <fullName evidence="8">Multidrug ABC transporter ATP-binding protein</fullName>
    </submittedName>
</protein>
<gene>
    <name evidence="8" type="ORF">Aco03nite_000380</name>
</gene>
<evidence type="ECO:0000256" key="4">
    <source>
        <dbReference type="ARBA" id="ARBA00023136"/>
    </source>
</evidence>
<dbReference type="PROSITE" id="PS00211">
    <property type="entry name" value="ABC_TRANSPORTER_1"/>
    <property type="match status" value="1"/>
</dbReference>
<dbReference type="EMBL" id="BOMG01000003">
    <property type="protein sequence ID" value="GID51634.1"/>
    <property type="molecule type" value="Genomic_DNA"/>
</dbReference>
<proteinExistence type="predicted"/>
<sequence>MRLELTTRVLHPRGSAGTGRLPGALVNVATGDAQRVGAINLALPLGFAAFCGVVIGAVALLRMSLLLGLLVLIGAPMLLLTAHWLGRPLQRRSENEQEHAARAAGVAADLVAGLRVLKGIGAERSAARRYHRISRDSLAATQRAATAKSWHDSTLLGLTGVFLAIVALAGGRLAMTGQITVGELVAAVGLAQFLLGPLALVAWANGELAQARASADRIAAVLSAEPRTPGGDAEPAGPVHGHIRFAAVSGGGLSDLDLDIAPGEIVGIVTADQVAAGTLTELFGRSRDPASGTVELDGRPLHTLDPLAVRAAVLVAEHDADLFEGTLLENVALGRARPEAVDAALAASTVDEVADTLPGRLDGAIAERGGSLSGGQRQRVALARALAADPPVLVLHDPTTAVDAVTEQRIATGLRDLRRSRDRTTVLVTTSPSLLSVADRVLFLADGGIRARGTHADLISDDHYRAVVLS</sequence>
<dbReference type="RefSeq" id="WP_239144801.1">
    <property type="nucleotide sequence ID" value="NZ_BAAAQE010000090.1"/>
</dbReference>
<dbReference type="Proteomes" id="UP000612282">
    <property type="component" value="Unassembled WGS sequence"/>
</dbReference>
<dbReference type="SUPFAM" id="SSF90123">
    <property type="entry name" value="ABC transporter transmembrane region"/>
    <property type="match status" value="1"/>
</dbReference>
<dbReference type="PROSITE" id="PS50893">
    <property type="entry name" value="ABC_TRANSPORTER_2"/>
    <property type="match status" value="1"/>
</dbReference>
<feature type="transmembrane region" description="Helical" evidence="5">
    <location>
        <begin position="66"/>
        <end position="85"/>
    </location>
</feature>
<reference evidence="8 9" key="1">
    <citation type="submission" date="2021-01" db="EMBL/GenBank/DDBJ databases">
        <title>Whole genome shotgun sequence of Actinoplanes couchii NBRC 106145.</title>
        <authorList>
            <person name="Komaki H."/>
            <person name="Tamura T."/>
        </authorList>
    </citation>
    <scope>NUCLEOTIDE SEQUENCE [LARGE SCALE GENOMIC DNA]</scope>
    <source>
        <strain evidence="8 9">NBRC 106145</strain>
    </source>
</reference>
<evidence type="ECO:0000259" key="6">
    <source>
        <dbReference type="PROSITE" id="PS50893"/>
    </source>
</evidence>
<evidence type="ECO:0000256" key="5">
    <source>
        <dbReference type="SAM" id="Phobius"/>
    </source>
</evidence>
<evidence type="ECO:0000313" key="8">
    <source>
        <dbReference type="EMBL" id="GID51634.1"/>
    </source>
</evidence>
<dbReference type="InterPro" id="IPR036640">
    <property type="entry name" value="ABC1_TM_sf"/>
</dbReference>
<dbReference type="InterPro" id="IPR017871">
    <property type="entry name" value="ABC_transporter-like_CS"/>
</dbReference>
<comment type="subcellular location">
    <subcellularLocation>
        <location evidence="1">Cell membrane</location>
        <topology evidence="1">Multi-pass membrane protein</topology>
    </subcellularLocation>
</comment>
<feature type="domain" description="ABC transporter" evidence="6">
    <location>
        <begin position="238"/>
        <end position="470"/>
    </location>
</feature>
<dbReference type="Pfam" id="PF00005">
    <property type="entry name" value="ABC_tran"/>
    <property type="match status" value="1"/>
</dbReference>
<keyword evidence="8" id="KW-0067">ATP-binding</keyword>
<dbReference type="Gene3D" id="1.20.1560.10">
    <property type="entry name" value="ABC transporter type 1, transmembrane domain"/>
    <property type="match status" value="1"/>
</dbReference>
<dbReference type="GO" id="GO:0005524">
    <property type="term" value="F:ATP binding"/>
    <property type="evidence" value="ECO:0007669"/>
    <property type="project" value="UniProtKB-KW"/>
</dbReference>
<evidence type="ECO:0000256" key="2">
    <source>
        <dbReference type="ARBA" id="ARBA00022692"/>
    </source>
</evidence>
<keyword evidence="4 5" id="KW-0472">Membrane</keyword>
<keyword evidence="8" id="KW-0547">Nucleotide-binding</keyword>
<dbReference type="Gene3D" id="3.40.50.300">
    <property type="entry name" value="P-loop containing nucleotide triphosphate hydrolases"/>
    <property type="match status" value="1"/>
</dbReference>
<keyword evidence="3 5" id="KW-1133">Transmembrane helix</keyword>
<evidence type="ECO:0000256" key="3">
    <source>
        <dbReference type="ARBA" id="ARBA00022989"/>
    </source>
</evidence>
<evidence type="ECO:0000256" key="1">
    <source>
        <dbReference type="ARBA" id="ARBA00004651"/>
    </source>
</evidence>
<keyword evidence="9" id="KW-1185">Reference proteome</keyword>
<evidence type="ECO:0000313" key="9">
    <source>
        <dbReference type="Proteomes" id="UP000612282"/>
    </source>
</evidence>
<name>A0ABQ3WZC8_9ACTN</name>
<dbReference type="Pfam" id="PF00664">
    <property type="entry name" value="ABC_membrane"/>
    <property type="match status" value="1"/>
</dbReference>
<dbReference type="PROSITE" id="PS50929">
    <property type="entry name" value="ABC_TM1F"/>
    <property type="match status" value="1"/>
</dbReference>
<feature type="transmembrane region" description="Helical" evidence="5">
    <location>
        <begin position="155"/>
        <end position="175"/>
    </location>
</feature>
<feature type="transmembrane region" description="Helical" evidence="5">
    <location>
        <begin position="41"/>
        <end position="60"/>
    </location>
</feature>
<feature type="domain" description="ABC transmembrane type-1" evidence="7">
    <location>
        <begin position="1"/>
        <end position="210"/>
    </location>
</feature>
<feature type="transmembrane region" description="Helical" evidence="5">
    <location>
        <begin position="181"/>
        <end position="204"/>
    </location>
</feature>
<dbReference type="InterPro" id="IPR039421">
    <property type="entry name" value="Type_1_exporter"/>
</dbReference>
<dbReference type="InterPro" id="IPR027417">
    <property type="entry name" value="P-loop_NTPase"/>
</dbReference>
<dbReference type="InterPro" id="IPR011527">
    <property type="entry name" value="ABC1_TM_dom"/>
</dbReference>
<keyword evidence="2 5" id="KW-0812">Transmembrane</keyword>
<dbReference type="InterPro" id="IPR003439">
    <property type="entry name" value="ABC_transporter-like_ATP-bd"/>
</dbReference>
<dbReference type="SUPFAM" id="SSF52540">
    <property type="entry name" value="P-loop containing nucleoside triphosphate hydrolases"/>
    <property type="match status" value="1"/>
</dbReference>